<gene>
    <name evidence="1" type="ORF">BDV98DRAFT_401447</name>
</gene>
<keyword evidence="2" id="KW-1185">Reference proteome</keyword>
<dbReference type="AlphaFoldDB" id="A0A5C3Q0C9"/>
<dbReference type="Proteomes" id="UP000305067">
    <property type="component" value="Unassembled WGS sequence"/>
</dbReference>
<accession>A0A5C3Q0C9</accession>
<evidence type="ECO:0000313" key="1">
    <source>
        <dbReference type="EMBL" id="TFK95412.1"/>
    </source>
</evidence>
<name>A0A5C3Q0C9_9AGAR</name>
<evidence type="ECO:0000313" key="2">
    <source>
        <dbReference type="Proteomes" id="UP000305067"/>
    </source>
</evidence>
<sequence length="154" mass="17291">MTHLDPRAELPVVYVASSPLAAVSTWPPSSSTHLSSLHPSCAPHHLWHAPNTKPITEFAVYIRPHSSSPKPHATAEALHSLEVLGCWEAKVLVRRMRARCKDMFSFIIYLSLSTHKSRLSTYNPHASCMLYYHLARIVQSHPHTSIPHMISDLT</sequence>
<organism evidence="1 2">
    <name type="scientific">Pterulicium gracile</name>
    <dbReference type="NCBI Taxonomy" id="1884261"/>
    <lineage>
        <taxon>Eukaryota</taxon>
        <taxon>Fungi</taxon>
        <taxon>Dikarya</taxon>
        <taxon>Basidiomycota</taxon>
        <taxon>Agaricomycotina</taxon>
        <taxon>Agaricomycetes</taxon>
        <taxon>Agaricomycetidae</taxon>
        <taxon>Agaricales</taxon>
        <taxon>Pleurotineae</taxon>
        <taxon>Pterulaceae</taxon>
        <taxon>Pterulicium</taxon>
    </lineage>
</organism>
<proteinExistence type="predicted"/>
<protein>
    <submittedName>
        <fullName evidence="1">Uncharacterized protein</fullName>
    </submittedName>
</protein>
<dbReference type="EMBL" id="ML178887">
    <property type="protein sequence ID" value="TFK95412.1"/>
    <property type="molecule type" value="Genomic_DNA"/>
</dbReference>
<reference evidence="1 2" key="1">
    <citation type="journal article" date="2019" name="Nat. Ecol. Evol.">
        <title>Megaphylogeny resolves global patterns of mushroom evolution.</title>
        <authorList>
            <person name="Varga T."/>
            <person name="Krizsan K."/>
            <person name="Foldi C."/>
            <person name="Dima B."/>
            <person name="Sanchez-Garcia M."/>
            <person name="Sanchez-Ramirez S."/>
            <person name="Szollosi G.J."/>
            <person name="Szarkandi J.G."/>
            <person name="Papp V."/>
            <person name="Albert L."/>
            <person name="Andreopoulos W."/>
            <person name="Angelini C."/>
            <person name="Antonin V."/>
            <person name="Barry K.W."/>
            <person name="Bougher N.L."/>
            <person name="Buchanan P."/>
            <person name="Buyck B."/>
            <person name="Bense V."/>
            <person name="Catcheside P."/>
            <person name="Chovatia M."/>
            <person name="Cooper J."/>
            <person name="Damon W."/>
            <person name="Desjardin D."/>
            <person name="Finy P."/>
            <person name="Geml J."/>
            <person name="Haridas S."/>
            <person name="Hughes K."/>
            <person name="Justo A."/>
            <person name="Karasinski D."/>
            <person name="Kautmanova I."/>
            <person name="Kiss B."/>
            <person name="Kocsube S."/>
            <person name="Kotiranta H."/>
            <person name="LaButti K.M."/>
            <person name="Lechner B.E."/>
            <person name="Liimatainen K."/>
            <person name="Lipzen A."/>
            <person name="Lukacs Z."/>
            <person name="Mihaltcheva S."/>
            <person name="Morgado L.N."/>
            <person name="Niskanen T."/>
            <person name="Noordeloos M.E."/>
            <person name="Ohm R.A."/>
            <person name="Ortiz-Santana B."/>
            <person name="Ovrebo C."/>
            <person name="Racz N."/>
            <person name="Riley R."/>
            <person name="Savchenko A."/>
            <person name="Shiryaev A."/>
            <person name="Soop K."/>
            <person name="Spirin V."/>
            <person name="Szebenyi C."/>
            <person name="Tomsovsky M."/>
            <person name="Tulloss R.E."/>
            <person name="Uehling J."/>
            <person name="Grigoriev I.V."/>
            <person name="Vagvolgyi C."/>
            <person name="Papp T."/>
            <person name="Martin F.M."/>
            <person name="Miettinen O."/>
            <person name="Hibbett D.S."/>
            <person name="Nagy L.G."/>
        </authorList>
    </citation>
    <scope>NUCLEOTIDE SEQUENCE [LARGE SCALE GENOMIC DNA]</scope>
    <source>
        <strain evidence="1 2">CBS 309.79</strain>
    </source>
</reference>